<keyword evidence="5" id="KW-0611">Plant defense</keyword>
<evidence type="ECO:0000259" key="7">
    <source>
        <dbReference type="Pfam" id="PF18052"/>
    </source>
</evidence>
<evidence type="ECO:0000259" key="6">
    <source>
        <dbReference type="Pfam" id="PF00931"/>
    </source>
</evidence>
<dbReference type="CDD" id="cd14798">
    <property type="entry name" value="RX-CC_like"/>
    <property type="match status" value="1"/>
</dbReference>
<dbReference type="GO" id="GO:0006952">
    <property type="term" value="P:defense response"/>
    <property type="evidence" value="ECO:0007669"/>
    <property type="project" value="UniProtKB-KW"/>
</dbReference>
<name>A0AAV8GU34_9POAL</name>
<dbReference type="PRINTS" id="PR00364">
    <property type="entry name" value="DISEASERSIST"/>
</dbReference>
<dbReference type="GO" id="GO:0043531">
    <property type="term" value="F:ADP binding"/>
    <property type="evidence" value="ECO:0007669"/>
    <property type="project" value="InterPro"/>
</dbReference>
<keyword evidence="2" id="KW-0433">Leucine-rich repeat</keyword>
<evidence type="ECO:0000313" key="8">
    <source>
        <dbReference type="EMBL" id="KAJ4808544.1"/>
    </source>
</evidence>
<dbReference type="Pfam" id="PF18052">
    <property type="entry name" value="Rx_N"/>
    <property type="match status" value="1"/>
</dbReference>
<evidence type="ECO:0000256" key="1">
    <source>
        <dbReference type="ARBA" id="ARBA00008894"/>
    </source>
</evidence>
<dbReference type="Gene3D" id="3.40.50.300">
    <property type="entry name" value="P-loop containing nucleotide triphosphate hydrolases"/>
    <property type="match status" value="1"/>
</dbReference>
<organism evidence="8 9">
    <name type="scientific">Rhynchospora pubera</name>
    <dbReference type="NCBI Taxonomy" id="906938"/>
    <lineage>
        <taxon>Eukaryota</taxon>
        <taxon>Viridiplantae</taxon>
        <taxon>Streptophyta</taxon>
        <taxon>Embryophyta</taxon>
        <taxon>Tracheophyta</taxon>
        <taxon>Spermatophyta</taxon>
        <taxon>Magnoliopsida</taxon>
        <taxon>Liliopsida</taxon>
        <taxon>Poales</taxon>
        <taxon>Cyperaceae</taxon>
        <taxon>Cyperoideae</taxon>
        <taxon>Rhynchosporeae</taxon>
        <taxon>Rhynchospora</taxon>
    </lineage>
</organism>
<evidence type="ECO:0000256" key="2">
    <source>
        <dbReference type="ARBA" id="ARBA00022614"/>
    </source>
</evidence>
<evidence type="ECO:0000313" key="9">
    <source>
        <dbReference type="Proteomes" id="UP001140206"/>
    </source>
</evidence>
<comment type="similarity">
    <text evidence="1">Belongs to the disease resistance NB-LRR family.</text>
</comment>
<evidence type="ECO:0000256" key="4">
    <source>
        <dbReference type="ARBA" id="ARBA00022741"/>
    </source>
</evidence>
<gene>
    <name evidence="8" type="ORF">LUZ62_021110</name>
</gene>
<keyword evidence="9" id="KW-1185">Reference proteome</keyword>
<dbReference type="InterPro" id="IPR038005">
    <property type="entry name" value="RX-like_CC"/>
</dbReference>
<dbReference type="EMBL" id="JAMFTS010000001">
    <property type="protein sequence ID" value="KAJ4808544.1"/>
    <property type="molecule type" value="Genomic_DNA"/>
</dbReference>
<feature type="domain" description="NB-ARC" evidence="6">
    <location>
        <begin position="199"/>
        <end position="296"/>
    </location>
</feature>
<proteinExistence type="inferred from homology"/>
<sequence>MEAAVMQFVVGKLGNMISNEAQLLVGIKDKVEWAQTKLMEIRCYLRDADSNRITSALAENWLNQLRDLAYRMEDAVDIFHLELEDECKKDPDLLDKIKSLVSNPTRVPGLHKLGKELEKIKLEFEEILKSKNDYGIDPLHDQDSGSGAVDMNKRREVYQDVDETEVVGLNVARKDILDLLLIHDETSTLSQKRKRDQETSKRTVITIVGPGGLGKTTLAHMVYRRAKASCGFDFHMMLSVSQQFSPIDLLRKMLSKLDNSKLESCKDDVSDLIVKLKELLSSRKYLIILDDVWDTKV</sequence>
<keyword evidence="4" id="KW-0547">Nucleotide-binding</keyword>
<dbReference type="SUPFAM" id="SSF52540">
    <property type="entry name" value="P-loop containing nucleoside triphosphate hydrolases"/>
    <property type="match status" value="1"/>
</dbReference>
<evidence type="ECO:0000256" key="3">
    <source>
        <dbReference type="ARBA" id="ARBA00022737"/>
    </source>
</evidence>
<feature type="domain" description="Disease resistance N-terminal" evidence="7">
    <location>
        <begin position="5"/>
        <end position="86"/>
    </location>
</feature>
<evidence type="ECO:0000256" key="5">
    <source>
        <dbReference type="ARBA" id="ARBA00022821"/>
    </source>
</evidence>
<accession>A0AAV8GU34</accession>
<comment type="caution">
    <text evidence="8">The sequence shown here is derived from an EMBL/GenBank/DDBJ whole genome shotgun (WGS) entry which is preliminary data.</text>
</comment>
<dbReference type="InterPro" id="IPR002182">
    <property type="entry name" value="NB-ARC"/>
</dbReference>
<reference evidence="8" key="1">
    <citation type="submission" date="2022-08" db="EMBL/GenBank/DDBJ databases">
        <authorList>
            <person name="Marques A."/>
        </authorList>
    </citation>
    <scope>NUCLEOTIDE SEQUENCE</scope>
    <source>
        <strain evidence="8">RhyPub2mFocal</strain>
        <tissue evidence="8">Leaves</tissue>
    </source>
</reference>
<dbReference type="Pfam" id="PF00931">
    <property type="entry name" value="NB-ARC"/>
    <property type="match status" value="1"/>
</dbReference>
<dbReference type="InterPro" id="IPR041118">
    <property type="entry name" value="Rx_N"/>
</dbReference>
<dbReference type="AlphaFoldDB" id="A0AAV8GU34"/>
<dbReference type="PANTHER" id="PTHR19338:SF66">
    <property type="entry name" value="NB-ARC DOMAIN-CONTAINING PROTEIN"/>
    <property type="match status" value="1"/>
</dbReference>
<dbReference type="PANTHER" id="PTHR19338">
    <property type="entry name" value="TRANSLOCASE OF INNER MITOCHONDRIAL MEMBRANE 13 HOMOLOG"/>
    <property type="match status" value="1"/>
</dbReference>
<dbReference type="Proteomes" id="UP001140206">
    <property type="component" value="Chromosome 1"/>
</dbReference>
<dbReference type="InterPro" id="IPR027417">
    <property type="entry name" value="P-loop_NTPase"/>
</dbReference>
<protein>
    <submittedName>
        <fullName evidence="8">Uncharacterized protein</fullName>
    </submittedName>
</protein>
<dbReference type="Gene3D" id="1.20.5.4130">
    <property type="match status" value="1"/>
</dbReference>
<keyword evidence="3" id="KW-0677">Repeat</keyword>